<proteinExistence type="predicted"/>
<name>A0A146F391_ASPKA</name>
<dbReference type="Proteomes" id="UP000661280">
    <property type="component" value="Chromosome 2"/>
</dbReference>
<evidence type="ECO:0000313" key="5">
    <source>
        <dbReference type="Proteomes" id="UP000661280"/>
    </source>
</evidence>
<evidence type="ECO:0000313" key="3">
    <source>
        <dbReference type="EMBL" id="GAT20382.1"/>
    </source>
</evidence>
<reference evidence="4" key="2">
    <citation type="submission" date="2016-02" db="EMBL/GenBank/DDBJ databases">
        <title>Genome sequencing of Aspergillus luchuensis NBRC 4314.</title>
        <authorList>
            <person name="Yamada O."/>
        </authorList>
    </citation>
    <scope>NUCLEOTIDE SEQUENCE [LARGE SCALE GENOMIC DNA]</scope>
    <source>
        <strain evidence="4">RIB 2604</strain>
    </source>
</reference>
<dbReference type="InterPro" id="IPR002575">
    <property type="entry name" value="Aminoglycoside_PTrfase"/>
</dbReference>
<reference evidence="3 4" key="1">
    <citation type="journal article" date="2016" name="DNA Res.">
        <title>Genome sequence of Aspergillus luchuensis NBRC 4314.</title>
        <authorList>
            <person name="Yamada O."/>
            <person name="Machida M."/>
            <person name="Hosoyama A."/>
            <person name="Goto M."/>
            <person name="Takahashi T."/>
            <person name="Futagami T."/>
            <person name="Yamagata Y."/>
            <person name="Takeuchi M."/>
            <person name="Kobayashi T."/>
            <person name="Koike H."/>
            <person name="Abe K."/>
            <person name="Asai K."/>
            <person name="Arita M."/>
            <person name="Fujita N."/>
            <person name="Fukuda K."/>
            <person name="Higa K."/>
            <person name="Horikawa H."/>
            <person name="Ishikawa T."/>
            <person name="Jinno K."/>
            <person name="Kato Y."/>
            <person name="Kirimura K."/>
            <person name="Mizutani O."/>
            <person name="Nakasone K."/>
            <person name="Sano M."/>
            <person name="Shiraishi Y."/>
            <person name="Tsukahara M."/>
            <person name="Gomi K."/>
        </authorList>
    </citation>
    <scope>NUCLEOTIDE SEQUENCE [LARGE SCALE GENOMIC DNA]</scope>
    <source>
        <strain evidence="3 4">RIB 2604</strain>
    </source>
</reference>
<dbReference type="RefSeq" id="XP_041538885.1">
    <property type="nucleotide sequence ID" value="XM_041684730.1"/>
</dbReference>
<sequence>MANSGDPCTLADVTSMLDKLPSIIAEARYAELWGTQLDNDDDRNREIVIEKFLEQHSILPMLRQSRASASLRSALEWRRSVKPKSALTEATDILTKTGLQRLTRTGNTHIMWIIIDEQTIRGLPLLYEEFMKKHGLAKLGIAALENLASLILDVDPVVTGGRNLKASCVVQFRLSTLPTGRDLGIPFRRRVRDVLANTALELQKYYPGLIDRTYVIQPFDGYLDTLDIRESLLKKTTVLQSPEELASYLGADIPPEFGGRGMPLDDCDVLSAMSSEPVLPPTTPQEPQDKPLKTESTVDIWEGTRERAMPSPHEIVDDPTGEGPQPQLIFSEDIGPPTIILDPSDLETAIELCPDKMGARLVWADSDMIVKYGHGVRLAEAEAMHLVSSRTNIAIPKLLSAYILQGVCYIVMSYEKGEPLSEYWDRVSELERQNVLTQLRNYVAQMRQIKGDFIGGIDSSPCRDGIFEGGWGAYDSYSYGPYATEDEFTEGIVQALRDRLPPQRRNGSPDVDSRFFKNEYLLYQTVRELKKMNHSIVFTHGDLHPGNILVRSDRTVVILDWGLAGYWPDYWEFYRAMFNAPWRPSWDTMVERFVPPFYVECAILQKVFAIIWN</sequence>
<feature type="domain" description="Aminoglycoside phosphotransferase" evidence="1">
    <location>
        <begin position="378"/>
        <end position="589"/>
    </location>
</feature>
<evidence type="ECO:0000313" key="2">
    <source>
        <dbReference type="EMBL" id="BCR95119.1"/>
    </source>
</evidence>
<evidence type="ECO:0000313" key="4">
    <source>
        <dbReference type="Proteomes" id="UP000075230"/>
    </source>
</evidence>
<evidence type="ECO:0000259" key="1">
    <source>
        <dbReference type="Pfam" id="PF01636"/>
    </source>
</evidence>
<dbReference type="AlphaFoldDB" id="A0A146F391"/>
<dbReference type="Gene3D" id="3.90.1200.10">
    <property type="match status" value="1"/>
</dbReference>
<reference evidence="2" key="4">
    <citation type="submission" date="2021-02" db="EMBL/GenBank/DDBJ databases">
        <title>Aspergillus luchuensis mut. kawachii IFO 4304 genome sequence.</title>
        <authorList>
            <person name="Mori K."/>
            <person name="Kadooka C."/>
            <person name="Goto M."/>
            <person name="Futagami T."/>
        </authorList>
    </citation>
    <scope>NUCLEOTIDE SEQUENCE</scope>
    <source>
        <strain evidence="2">IFO 4308</strain>
    </source>
</reference>
<dbReference type="GeneID" id="64956444"/>
<dbReference type="EMBL" id="AP024426">
    <property type="protein sequence ID" value="BCR95119.1"/>
    <property type="molecule type" value="Genomic_DNA"/>
</dbReference>
<dbReference type="InterPro" id="IPR011009">
    <property type="entry name" value="Kinase-like_dom_sf"/>
</dbReference>
<dbReference type="CDD" id="cd05120">
    <property type="entry name" value="APH_ChoK_like"/>
    <property type="match status" value="1"/>
</dbReference>
<dbReference type="OrthoDB" id="8300194at2759"/>
<dbReference type="KEGG" id="aluc:AKAW2_20059A"/>
<dbReference type="InterPro" id="IPR051678">
    <property type="entry name" value="AGP_Transferase"/>
</dbReference>
<dbReference type="Proteomes" id="UP000075230">
    <property type="component" value="Unassembled WGS sequence"/>
</dbReference>
<dbReference type="PANTHER" id="PTHR21310">
    <property type="entry name" value="AMINOGLYCOSIDE PHOSPHOTRANSFERASE-RELATED-RELATED"/>
    <property type="match status" value="1"/>
</dbReference>
<dbReference type="SUPFAM" id="SSF56112">
    <property type="entry name" value="Protein kinase-like (PK-like)"/>
    <property type="match status" value="1"/>
</dbReference>
<keyword evidence="5" id="KW-1185">Reference proteome</keyword>
<accession>A0A146F391</accession>
<organism evidence="3 4">
    <name type="scientific">Aspergillus kawachii</name>
    <name type="common">White koji mold</name>
    <name type="synonym">Aspergillus awamori var. kawachi</name>
    <dbReference type="NCBI Taxonomy" id="1069201"/>
    <lineage>
        <taxon>Eukaryota</taxon>
        <taxon>Fungi</taxon>
        <taxon>Dikarya</taxon>
        <taxon>Ascomycota</taxon>
        <taxon>Pezizomycotina</taxon>
        <taxon>Eurotiomycetes</taxon>
        <taxon>Eurotiomycetidae</taxon>
        <taxon>Eurotiales</taxon>
        <taxon>Aspergillaceae</taxon>
        <taxon>Aspergillus</taxon>
        <taxon>Aspergillus subgen. Circumdati</taxon>
    </lineage>
</organism>
<dbReference type="GO" id="GO:0016740">
    <property type="term" value="F:transferase activity"/>
    <property type="evidence" value="ECO:0007669"/>
    <property type="project" value="UniProtKB-KW"/>
</dbReference>
<protein>
    <submittedName>
        <fullName evidence="3">Similar to phosphotransferase enzyme family protein</fullName>
    </submittedName>
</protein>
<dbReference type="Pfam" id="PF01636">
    <property type="entry name" value="APH"/>
    <property type="match status" value="1"/>
</dbReference>
<dbReference type="PANTHER" id="PTHR21310:SF58">
    <property type="entry name" value="AMINOGLYCOSIDE PHOSPHOTRANSFERASE DOMAIN-CONTAINING PROTEIN"/>
    <property type="match status" value="1"/>
</dbReference>
<dbReference type="EMBL" id="BCWF01000007">
    <property type="protein sequence ID" value="GAT20382.1"/>
    <property type="molecule type" value="Genomic_DNA"/>
</dbReference>
<gene>
    <name evidence="2" type="ORF">AKAW2_20059A</name>
    <name evidence="3" type="ORF">RIB2604_00700640</name>
</gene>
<reference evidence="2" key="3">
    <citation type="submission" date="2021-01" db="EMBL/GenBank/DDBJ databases">
        <authorList>
            <consortium name="Aspergillus luchuensis mut. kawachii IFO 4304 genome sequencing consortium"/>
            <person name="Kazuki M."/>
            <person name="Futagami T."/>
        </authorList>
    </citation>
    <scope>NUCLEOTIDE SEQUENCE</scope>
    <source>
        <strain evidence="2">IFO 4308</strain>
    </source>
</reference>
<dbReference type="VEuPathDB" id="FungiDB:ASPFODRAFT_147386"/>
<keyword evidence="3" id="KW-0808">Transferase</keyword>